<gene>
    <name evidence="2" type="ORF">BGW36DRAFT_427470</name>
</gene>
<dbReference type="Gene3D" id="3.30.70.100">
    <property type="match status" value="1"/>
</dbReference>
<evidence type="ECO:0000313" key="2">
    <source>
        <dbReference type="EMBL" id="KAH8697512.1"/>
    </source>
</evidence>
<dbReference type="Pfam" id="PF03992">
    <property type="entry name" value="ABM"/>
    <property type="match status" value="1"/>
</dbReference>
<feature type="domain" description="ABM" evidence="1">
    <location>
        <begin position="7"/>
        <end position="76"/>
    </location>
</feature>
<dbReference type="GeneID" id="70250702"/>
<evidence type="ECO:0000313" key="3">
    <source>
        <dbReference type="Proteomes" id="UP001201262"/>
    </source>
</evidence>
<dbReference type="EMBL" id="JAJTJA010000006">
    <property type="protein sequence ID" value="KAH8697512.1"/>
    <property type="molecule type" value="Genomic_DNA"/>
</dbReference>
<dbReference type="InterPro" id="IPR007138">
    <property type="entry name" value="ABM_dom"/>
</dbReference>
<accession>A0AAD4KSR4</accession>
<keyword evidence="3" id="KW-1185">Reference proteome</keyword>
<sequence length="114" mass="12845">MSTEPVCVISIRPKEGKFTELLNFVSPTLKEIQENVAGVVHAYEFVVSGKEEVIVLERFRSNNAMFNYFNSDYHEGLVNKLLPLAQEPIDIRSSANLDQLQDWKSGSQGGHFTV</sequence>
<name>A0AAD4KSR4_9EURO</name>
<comment type="caution">
    <text evidence="2">The sequence shown here is derived from an EMBL/GenBank/DDBJ whole genome shotgun (WGS) entry which is preliminary data.</text>
</comment>
<reference evidence="2" key="1">
    <citation type="submission" date="2021-12" db="EMBL/GenBank/DDBJ databases">
        <title>Convergent genome expansion in fungi linked to evolution of root-endophyte symbiosis.</title>
        <authorList>
            <consortium name="DOE Joint Genome Institute"/>
            <person name="Ke Y.-H."/>
            <person name="Bonito G."/>
            <person name="Liao H.-L."/>
            <person name="Looney B."/>
            <person name="Rojas-Flechas A."/>
            <person name="Nash J."/>
            <person name="Hameed K."/>
            <person name="Schadt C."/>
            <person name="Martin F."/>
            <person name="Crous P.W."/>
            <person name="Miettinen O."/>
            <person name="Magnuson J.K."/>
            <person name="Labbe J."/>
            <person name="Jacobson D."/>
            <person name="Doktycz M.J."/>
            <person name="Veneault-Fourrey C."/>
            <person name="Kuo A."/>
            <person name="Mondo S."/>
            <person name="Calhoun S."/>
            <person name="Riley R."/>
            <person name="Ohm R."/>
            <person name="LaButti K."/>
            <person name="Andreopoulos B."/>
            <person name="Pangilinan J."/>
            <person name="Nolan M."/>
            <person name="Tritt A."/>
            <person name="Clum A."/>
            <person name="Lipzen A."/>
            <person name="Daum C."/>
            <person name="Barry K."/>
            <person name="Grigoriev I.V."/>
            <person name="Vilgalys R."/>
        </authorList>
    </citation>
    <scope>NUCLEOTIDE SEQUENCE</scope>
    <source>
        <strain evidence="2">PMI_201</strain>
    </source>
</reference>
<dbReference type="Proteomes" id="UP001201262">
    <property type="component" value="Unassembled WGS sequence"/>
</dbReference>
<dbReference type="RefSeq" id="XP_046072213.1">
    <property type="nucleotide sequence ID" value="XM_046220415.1"/>
</dbReference>
<organism evidence="2 3">
    <name type="scientific">Talaromyces proteolyticus</name>
    <dbReference type="NCBI Taxonomy" id="1131652"/>
    <lineage>
        <taxon>Eukaryota</taxon>
        <taxon>Fungi</taxon>
        <taxon>Dikarya</taxon>
        <taxon>Ascomycota</taxon>
        <taxon>Pezizomycotina</taxon>
        <taxon>Eurotiomycetes</taxon>
        <taxon>Eurotiomycetidae</taxon>
        <taxon>Eurotiales</taxon>
        <taxon>Trichocomaceae</taxon>
        <taxon>Talaromyces</taxon>
        <taxon>Talaromyces sect. Bacilispori</taxon>
    </lineage>
</organism>
<evidence type="ECO:0000259" key="1">
    <source>
        <dbReference type="Pfam" id="PF03992"/>
    </source>
</evidence>
<dbReference type="SUPFAM" id="SSF54909">
    <property type="entry name" value="Dimeric alpha+beta barrel"/>
    <property type="match status" value="1"/>
</dbReference>
<dbReference type="InterPro" id="IPR011008">
    <property type="entry name" value="Dimeric_a/b-barrel"/>
</dbReference>
<dbReference type="AlphaFoldDB" id="A0AAD4KSR4"/>
<protein>
    <recommendedName>
        <fullName evidence="1">ABM domain-containing protein</fullName>
    </recommendedName>
</protein>
<proteinExistence type="predicted"/>